<dbReference type="Gene3D" id="3.40.50.410">
    <property type="entry name" value="von Willebrand factor, type A domain"/>
    <property type="match status" value="1"/>
</dbReference>
<dbReference type="EMBL" id="JBHFFA010000001">
    <property type="protein sequence ID" value="KAL2652907.1"/>
    <property type="molecule type" value="Genomic_DNA"/>
</dbReference>
<evidence type="ECO:0000313" key="5">
    <source>
        <dbReference type="Proteomes" id="UP001605036"/>
    </source>
</evidence>
<gene>
    <name evidence="4" type="ORF">R1flu_021035</name>
</gene>
<dbReference type="SUPFAM" id="SSF53300">
    <property type="entry name" value="vWA-like"/>
    <property type="match status" value="1"/>
</dbReference>
<proteinExistence type="predicted"/>
<dbReference type="InterPro" id="IPR051113">
    <property type="entry name" value="Integrator_subunit6"/>
</dbReference>
<dbReference type="PANTHER" id="PTHR12957">
    <property type="entry name" value="DEAD/H BOX POLYPEPTIDE 26/DICE1-RELATED"/>
    <property type="match status" value="1"/>
</dbReference>
<comment type="caution">
    <text evidence="4">The sequence shown here is derived from an EMBL/GenBank/DDBJ whole genome shotgun (WGS) entry which is preliminary data.</text>
</comment>
<accession>A0ABD1ZN74</accession>
<evidence type="ECO:0000256" key="1">
    <source>
        <dbReference type="SAM" id="MobiDB-lite"/>
    </source>
</evidence>
<reference evidence="4 5" key="1">
    <citation type="submission" date="2024-09" db="EMBL/GenBank/DDBJ databases">
        <title>Chromosome-scale assembly of Riccia fluitans.</title>
        <authorList>
            <person name="Paukszto L."/>
            <person name="Sawicki J."/>
            <person name="Karawczyk K."/>
            <person name="Piernik-Szablinska J."/>
            <person name="Szczecinska M."/>
            <person name="Mazdziarz M."/>
        </authorList>
    </citation>
    <scope>NUCLEOTIDE SEQUENCE [LARGE SCALE GENOMIC DNA]</scope>
    <source>
        <strain evidence="4">Rf_01</strain>
        <tissue evidence="4">Aerial parts of the thallus</tissue>
    </source>
</reference>
<organism evidence="4 5">
    <name type="scientific">Riccia fluitans</name>
    <dbReference type="NCBI Taxonomy" id="41844"/>
    <lineage>
        <taxon>Eukaryota</taxon>
        <taxon>Viridiplantae</taxon>
        <taxon>Streptophyta</taxon>
        <taxon>Embryophyta</taxon>
        <taxon>Marchantiophyta</taxon>
        <taxon>Marchantiopsida</taxon>
        <taxon>Marchantiidae</taxon>
        <taxon>Marchantiales</taxon>
        <taxon>Ricciaceae</taxon>
        <taxon>Riccia</taxon>
    </lineage>
</organism>
<dbReference type="InterPro" id="IPR036465">
    <property type="entry name" value="vWFA_dom_sf"/>
</dbReference>
<name>A0ABD1ZN74_9MARC</name>
<evidence type="ECO:0000259" key="2">
    <source>
        <dbReference type="Pfam" id="PF13519"/>
    </source>
</evidence>
<protein>
    <recommendedName>
        <fullName evidence="6">VWFA domain-containing protein</fullName>
    </recommendedName>
</protein>
<evidence type="ECO:0000259" key="3">
    <source>
        <dbReference type="Pfam" id="PF25462"/>
    </source>
</evidence>
<dbReference type="CDD" id="cd00198">
    <property type="entry name" value="vWFA"/>
    <property type="match status" value="1"/>
</dbReference>
<evidence type="ECO:0008006" key="6">
    <source>
        <dbReference type="Google" id="ProtNLM"/>
    </source>
</evidence>
<dbReference type="InterPro" id="IPR057413">
    <property type="entry name" value="Beta-barrel_INTS6"/>
</dbReference>
<dbReference type="InterPro" id="IPR002035">
    <property type="entry name" value="VWF_A"/>
</dbReference>
<dbReference type="PANTHER" id="PTHR12957:SF2">
    <property type="entry name" value="INTEGRATOR COMPLEX SUBUNIT 6"/>
    <property type="match status" value="1"/>
</dbReference>
<dbReference type="Proteomes" id="UP001605036">
    <property type="component" value="Unassembled WGS sequence"/>
</dbReference>
<feature type="compositionally biased region" description="Low complexity" evidence="1">
    <location>
        <begin position="790"/>
        <end position="803"/>
    </location>
</feature>
<feature type="region of interest" description="Disordered" evidence="1">
    <location>
        <begin position="733"/>
        <end position="845"/>
    </location>
</feature>
<dbReference type="FunFam" id="3.40.50.410:FF:000010">
    <property type="entry name" value="Integrator complex subunit 6 like"/>
    <property type="match status" value="1"/>
</dbReference>
<dbReference type="Pfam" id="PF25462">
    <property type="entry name" value="Beta-barrel_INTS6"/>
    <property type="match status" value="1"/>
</dbReference>
<feature type="domain" description="Integrator complex subunit 6-like beta-barrel" evidence="3">
    <location>
        <begin position="306"/>
        <end position="437"/>
    </location>
</feature>
<feature type="compositionally biased region" description="Polar residues" evidence="1">
    <location>
        <begin position="804"/>
        <end position="844"/>
    </location>
</feature>
<feature type="domain" description="VWFA" evidence="2">
    <location>
        <begin position="3"/>
        <end position="130"/>
    </location>
</feature>
<dbReference type="Pfam" id="PF13519">
    <property type="entry name" value="VWA_2"/>
    <property type="match status" value="1"/>
</dbReference>
<keyword evidence="5" id="KW-1185">Reference proteome</keyword>
<dbReference type="AlphaFoldDB" id="A0ABD1ZN74"/>
<sequence length="1030" mass="112628">MLVVFLLDTSASMNQRCASGLTLLDCAKSAVEHFHKVRSRDQSCRMDRYMLVTCEDGPDAIKAVDKYPFTHFMRALKSVQARDLTNIGAAMQRIFSFLHVQRLSVDIDRFGQGRNPCSIDPTTIMLLTDGTELTSLAGVTQNLVVPGLQAGVNQNLLLPGPNSVGFDLSSQPFRWDQRVFATVLRIPSVSTAVLERSGPIPQNAPISGSQIAVQMDNTISAFCEFTGGKCFVATSWKVLMQHTEVTATRLPPCVIVSFEHMPLPGSVNLPPQEGNSNISRFADDGHVYRPTSAETSEFNLRVHAACQRKMLYVRGGQAQQGHWPIPEAFWPDPSQQGIPARDSHPTIAYKAVDADPFIPPNFTCDKYEIESNPIIGFLLKAPAGVCWQVFVRNSKGTNHGYGDPFGYLRLNRGGSTLTLVILPYNYPVLWQLLEQVSKTPGSAKIPPLPQWRQDIERYCNSIPAYYGAPLRTALKRWGLSAHVVPDSMENSLVSGFVGTQLKRMKMQAKQELDDDMKRILTEQQLLSVNSSFNMSQNNQGRVLPPVSSANNEVPPGFTTGGNTGAGNNTAATTPVFPNQQCRGVGHGDQLGVRKGWEALIPSGPSSSGGLLGAASAGSFVSQGVQSIPAYGSNIGIQNDSVATSNIGVMKDIPLFKNPFDVPRDQLLRQLQYLPIRIAVAMDTRQSRRVESSKGKSSAVSMLAARLAAKEEDEARHSLPIEKMGDFNEALMKQQPPRNPFAEDQDRSKQQRTMFGNPYRQEKNDGADEAWMDGPGGPIFRGRKRRRRQESPSFSTSSLSSSGSAVDTNSEAASGNAEVTSPVRNLPETQSLNPDGFRTSPSSTGGKVIERISDAHEAALPADSRGALVADMDMGEDSMEGKRVLGTLTGVKQTVAALLDFPGASSERIETATAGDVLSGLEKLRTSSQEASHCMRKRRVVYITPLGTEKDRDEVINFLLNIVKALRYCKPSNTQKLFELLSSPDFPVDKSNFLEQLILQAERYNKVAVAKELVDYRNQLSSNSSVVSENL</sequence>
<evidence type="ECO:0000313" key="4">
    <source>
        <dbReference type="EMBL" id="KAL2652907.1"/>
    </source>
</evidence>